<accession>A0ABN8Z1H5</accession>
<name>A0ABN8Z1H5_RANTA</name>
<feature type="signal peptide" evidence="1">
    <location>
        <begin position="1"/>
        <end position="19"/>
    </location>
</feature>
<gene>
    <name evidence="2" type="ORF">MRATA1EN1_LOCUS16420</name>
</gene>
<organism evidence="2 3">
    <name type="scientific">Rangifer tarandus platyrhynchus</name>
    <name type="common">Svalbard reindeer</name>
    <dbReference type="NCBI Taxonomy" id="3082113"/>
    <lineage>
        <taxon>Eukaryota</taxon>
        <taxon>Metazoa</taxon>
        <taxon>Chordata</taxon>
        <taxon>Craniata</taxon>
        <taxon>Vertebrata</taxon>
        <taxon>Euteleostomi</taxon>
        <taxon>Mammalia</taxon>
        <taxon>Eutheria</taxon>
        <taxon>Laurasiatheria</taxon>
        <taxon>Artiodactyla</taxon>
        <taxon>Ruminantia</taxon>
        <taxon>Pecora</taxon>
        <taxon>Cervidae</taxon>
        <taxon>Odocoileinae</taxon>
        <taxon>Rangifer</taxon>
    </lineage>
</organism>
<protein>
    <submittedName>
        <fullName evidence="2">Uncharacterized protein</fullName>
    </submittedName>
</protein>
<sequence>MHLGCFTLFLLFIYNSVKNILDLSSEPQYLFCFLLDCVPFHSVSACIVSFDLPSGSLTLSVGLLSQLSTELLSLVILYVSLEFSFVCFCFQVSPHPRFVHLVFHSLSTFTVFLLKSLSNSSTIFISVGSLSVSCSFECILFPDIPCYF</sequence>
<evidence type="ECO:0000313" key="2">
    <source>
        <dbReference type="EMBL" id="CAI9167458.1"/>
    </source>
</evidence>
<evidence type="ECO:0000313" key="3">
    <source>
        <dbReference type="Proteomes" id="UP001176941"/>
    </source>
</evidence>
<reference evidence="2" key="1">
    <citation type="submission" date="2023-04" db="EMBL/GenBank/DDBJ databases">
        <authorList>
            <consortium name="ELIXIR-Norway"/>
        </authorList>
    </citation>
    <scope>NUCLEOTIDE SEQUENCE [LARGE SCALE GENOMIC DNA]</scope>
</reference>
<keyword evidence="3" id="KW-1185">Reference proteome</keyword>
<evidence type="ECO:0000256" key="1">
    <source>
        <dbReference type="SAM" id="SignalP"/>
    </source>
</evidence>
<dbReference type="Proteomes" id="UP001176941">
    <property type="component" value="Chromosome 26"/>
</dbReference>
<proteinExistence type="predicted"/>
<keyword evidence="1" id="KW-0732">Signal</keyword>
<feature type="chain" id="PRO_5047399040" evidence="1">
    <location>
        <begin position="20"/>
        <end position="148"/>
    </location>
</feature>
<dbReference type="EMBL" id="OX459962">
    <property type="protein sequence ID" value="CAI9167458.1"/>
    <property type="molecule type" value="Genomic_DNA"/>
</dbReference>